<accession>A0A0K3A5M1</accession>
<dbReference type="AlphaFoldDB" id="A0A0K3A5M1"/>
<keyword evidence="1" id="KW-0812">Transmembrane</keyword>
<sequence>MALAAAGLLLSIGVHVASLFGLHVPGGALVWSLHIGIFVVWIPAVLLAKRTNRGRPQRDYWKTVLSGRPPWMRYAGYGLAAYALANFLWFIATNQSQHHLKNVNDASVIRAFSGHWLVFYMPQPSRFSTRYTATRVCCCGSVVLTATTYLQAMFSVPRAVKNFRRCGPIDAKRRPLASW</sequence>
<evidence type="ECO:0000313" key="2">
    <source>
        <dbReference type="EMBL" id="CTP90800.1"/>
    </source>
</evidence>
<gene>
    <name evidence="2" type="ORF">XTPLMG730_2933</name>
</gene>
<name>A0A0K3A5M1_9XANT</name>
<dbReference type="Proteomes" id="UP000045978">
    <property type="component" value="Unassembled WGS sequence"/>
</dbReference>
<reference evidence="2 3" key="1">
    <citation type="submission" date="2015-07" db="EMBL/GenBank/DDBJ databases">
        <authorList>
            <person name="Noorani M."/>
        </authorList>
    </citation>
    <scope>NUCLEOTIDE SEQUENCE [LARGE SCALE GENOMIC DNA]</scope>
    <source>
        <strain evidence="2">LMG730</strain>
    </source>
</reference>
<feature type="transmembrane region" description="Helical" evidence="1">
    <location>
        <begin position="74"/>
        <end position="92"/>
    </location>
</feature>
<evidence type="ECO:0000313" key="3">
    <source>
        <dbReference type="Proteomes" id="UP000045978"/>
    </source>
</evidence>
<keyword evidence="1" id="KW-0472">Membrane</keyword>
<proteinExistence type="predicted"/>
<evidence type="ECO:0008006" key="4">
    <source>
        <dbReference type="Google" id="ProtNLM"/>
    </source>
</evidence>
<dbReference type="EMBL" id="CXOJ01000074">
    <property type="protein sequence ID" value="CTP90800.1"/>
    <property type="molecule type" value="Genomic_DNA"/>
</dbReference>
<organism evidence="2 3">
    <name type="scientific">Xanthomonas graminis pv. phlei</name>
    <dbReference type="NCBI Taxonomy" id="487906"/>
    <lineage>
        <taxon>Bacteria</taxon>
        <taxon>Pseudomonadati</taxon>
        <taxon>Pseudomonadota</taxon>
        <taxon>Gammaproteobacteria</taxon>
        <taxon>Lysobacterales</taxon>
        <taxon>Lysobacteraceae</taxon>
        <taxon>Xanthomonas</taxon>
        <taxon>Xanthomonas translucens group</taxon>
        <taxon>Xanthomonas graminis</taxon>
    </lineage>
</organism>
<evidence type="ECO:0000256" key="1">
    <source>
        <dbReference type="SAM" id="Phobius"/>
    </source>
</evidence>
<protein>
    <recommendedName>
        <fullName evidence="4">Transmembrane protein</fullName>
    </recommendedName>
</protein>
<feature type="transmembrane region" description="Helical" evidence="1">
    <location>
        <begin position="29"/>
        <end position="48"/>
    </location>
</feature>
<keyword evidence="1" id="KW-1133">Transmembrane helix</keyword>